<dbReference type="Proteomes" id="UP000192491">
    <property type="component" value="Unassembled WGS sequence"/>
</dbReference>
<organism evidence="3 4">
    <name type="scientific">Thiothrix lacustris</name>
    <dbReference type="NCBI Taxonomy" id="525917"/>
    <lineage>
        <taxon>Bacteria</taxon>
        <taxon>Pseudomonadati</taxon>
        <taxon>Pseudomonadota</taxon>
        <taxon>Gammaproteobacteria</taxon>
        <taxon>Thiotrichales</taxon>
        <taxon>Thiotrichaceae</taxon>
        <taxon>Thiothrix</taxon>
    </lineage>
</organism>
<gene>
    <name evidence="3" type="ORF">BWK73_36055</name>
</gene>
<evidence type="ECO:0000259" key="2">
    <source>
        <dbReference type="Pfam" id="PF13362"/>
    </source>
</evidence>
<evidence type="ECO:0000256" key="1">
    <source>
        <dbReference type="SAM" id="Coils"/>
    </source>
</evidence>
<feature type="coiled-coil region" evidence="1">
    <location>
        <begin position="76"/>
        <end position="110"/>
    </location>
</feature>
<dbReference type="AlphaFoldDB" id="A0A1Y1QFL7"/>
<protein>
    <recommendedName>
        <fullName evidence="2">Toprim domain-containing protein</fullName>
    </recommendedName>
</protein>
<accession>A0A1Y1QFL7</accession>
<dbReference type="InterPro" id="IPR006171">
    <property type="entry name" value="TOPRIM_dom"/>
</dbReference>
<proteinExistence type="predicted"/>
<evidence type="ECO:0000313" key="3">
    <source>
        <dbReference type="EMBL" id="OQX04486.1"/>
    </source>
</evidence>
<keyword evidence="1" id="KW-0175">Coiled coil</keyword>
<comment type="caution">
    <text evidence="3">The sequence shown here is derived from an EMBL/GenBank/DDBJ whole genome shotgun (WGS) entry which is preliminary data.</text>
</comment>
<dbReference type="Pfam" id="PF13362">
    <property type="entry name" value="Toprim_3"/>
    <property type="match status" value="1"/>
</dbReference>
<dbReference type="EMBL" id="MTEJ01000335">
    <property type="protein sequence ID" value="OQX04486.1"/>
    <property type="molecule type" value="Genomic_DNA"/>
</dbReference>
<feature type="domain" description="Toprim" evidence="2">
    <location>
        <begin position="193"/>
        <end position="294"/>
    </location>
</feature>
<sequence>MIDAFRKALLEHIGVAPDVIEADGKRHYFSTNGKKDDKTGRYILHIDNGIPAGYFQCYRQDIKRTWRAGRDLVPDLTADERQAMQAQAEQAKLKRERQETQKQQNTAKDAASMLRFSELAPFDFPYLEKKGIKPNNARLYGVGLIIPLYDIHGKLWNLQRIFSDGVKRFLPGGRKRGLFTVLGGVKLATAARALVVEGWATGCTVAALEQGTPVIVAFDAGNLEPVVAAVLGKYPNLQLVIVADDDRKTAQTKGKNVGIEKALEAAAKHHGVSVVVPDFPLNAPLELSDVNDLVAWRNQSGGVTDGH</sequence>
<evidence type="ECO:0000313" key="4">
    <source>
        <dbReference type="Proteomes" id="UP000192491"/>
    </source>
</evidence>
<name>A0A1Y1QFL7_9GAMM</name>
<reference evidence="3 4" key="1">
    <citation type="submission" date="2017-01" db="EMBL/GenBank/DDBJ databases">
        <title>Novel large sulfur bacteria in the metagenomes of groundwater-fed chemosynthetic microbial mats in the Lake Huron basin.</title>
        <authorList>
            <person name="Sharrar A.M."/>
            <person name="Flood B.E."/>
            <person name="Bailey J.V."/>
            <person name="Jones D.S."/>
            <person name="Biddanda B."/>
            <person name="Ruberg S.A."/>
            <person name="Marcus D.N."/>
            <person name="Dick G.J."/>
        </authorList>
    </citation>
    <scope>NUCLEOTIDE SEQUENCE [LARGE SCALE GENOMIC DNA]</scope>
    <source>
        <strain evidence="3">A8</strain>
    </source>
</reference>